<dbReference type="InterPro" id="IPR001680">
    <property type="entry name" value="WD40_rpt"/>
</dbReference>
<gene>
    <name evidence="6" type="ORF">g.13864</name>
</gene>
<accession>A0A1B6DWZ1</accession>
<feature type="repeat" description="WD" evidence="4">
    <location>
        <begin position="196"/>
        <end position="231"/>
    </location>
</feature>
<comment type="similarity">
    <text evidence="3">Belongs to the WD repeat GAD-1 family.</text>
</comment>
<evidence type="ECO:0000256" key="5">
    <source>
        <dbReference type="SAM" id="MobiDB-lite"/>
    </source>
</evidence>
<keyword evidence="1 4" id="KW-0853">WD repeat</keyword>
<dbReference type="SMART" id="SM00320">
    <property type="entry name" value="WD40"/>
    <property type="match status" value="6"/>
</dbReference>
<evidence type="ECO:0000256" key="4">
    <source>
        <dbReference type="PROSITE-ProRule" id="PRU00221"/>
    </source>
</evidence>
<sequence length="573" mass="63901">MSSESEDDLIGPPVPDLFKLENHVNSESNSDEFIGPPIPDNLNEAVFTKPPVIQVRDLNIQEKKSLISSDNSDSDNESEEEENNFYLPLNQEASISHGTKAVTALAVDPAGARLASGSIDYDVKFWDFAGMDSTLQSFRSMNPCGNHPIKTLQYSATGDAVLVVSGMSQAKVLDRDGHELLECVKGDQYVADMARTKGHTSPLTCGSWHPKQKDEFITSSEDSTCRIWDVKKPFQQKNVIKCRAKNGLKTIPTTCTFSRDGNLIACVCMDGSIQMWDQRKMFVNTALQLRNAHEPNTETSCISFSYLGYWVATRGCDDTLKLWDIRAFKKPICVENNLFSRYSSTDCMFSPDDKMIVTGTSLKRGESNGKMIFFETQSFNKVKEMTTADSHVIKTVWHPKLQQIFVGTGNGIIKVYYDDAKSIRGAKLCASKLRTKTKQVEVVAAQQIITPHALPMFRQEKPKSIRKKMEKERLDPVKSHRPDLPIKSGQGGRVAASGSTLSSYVIRNLGLSKKIEDDQDPREAILRFAKDAAENPYWITPAYSKTQPKTVFQNMAGDEDSTDEPSSKKSKPN</sequence>
<dbReference type="EMBL" id="GEDC01007121">
    <property type="protein sequence ID" value="JAS30177.1"/>
    <property type="molecule type" value="Transcribed_RNA"/>
</dbReference>
<dbReference type="PROSITE" id="PS50294">
    <property type="entry name" value="WD_REPEATS_REGION"/>
    <property type="match status" value="2"/>
</dbReference>
<keyword evidence="2" id="KW-0677">Repeat</keyword>
<dbReference type="Gene3D" id="2.130.10.10">
    <property type="entry name" value="YVTN repeat-like/Quinoprotein amine dehydrogenase"/>
    <property type="match status" value="3"/>
</dbReference>
<dbReference type="PROSITE" id="PS50082">
    <property type="entry name" value="WD_REPEATS_2"/>
    <property type="match status" value="2"/>
</dbReference>
<dbReference type="SUPFAM" id="SSF50978">
    <property type="entry name" value="WD40 repeat-like"/>
    <property type="match status" value="1"/>
</dbReference>
<dbReference type="Pfam" id="PF00400">
    <property type="entry name" value="WD40"/>
    <property type="match status" value="4"/>
</dbReference>
<dbReference type="FunFam" id="2.130.10.10:FF:001319">
    <property type="entry name" value="Gastrulation defective protein 1"/>
    <property type="match status" value="1"/>
</dbReference>
<dbReference type="InterPro" id="IPR051858">
    <property type="entry name" value="WD_repeat_GAD-1"/>
</dbReference>
<feature type="repeat" description="WD" evidence="4">
    <location>
        <begin position="95"/>
        <end position="136"/>
    </location>
</feature>
<proteinExistence type="inferred from homology"/>
<dbReference type="GO" id="GO:0005634">
    <property type="term" value="C:nucleus"/>
    <property type="evidence" value="ECO:0007669"/>
    <property type="project" value="TreeGrafter"/>
</dbReference>
<evidence type="ECO:0000256" key="3">
    <source>
        <dbReference type="ARBA" id="ARBA00038343"/>
    </source>
</evidence>
<evidence type="ECO:0000313" key="6">
    <source>
        <dbReference type="EMBL" id="JAS30177.1"/>
    </source>
</evidence>
<feature type="region of interest" description="Disordered" evidence="5">
    <location>
        <begin position="470"/>
        <end position="495"/>
    </location>
</feature>
<name>A0A1B6DWZ1_9HEMI</name>
<dbReference type="InterPro" id="IPR015943">
    <property type="entry name" value="WD40/YVTN_repeat-like_dom_sf"/>
</dbReference>
<feature type="compositionally biased region" description="Basic and acidic residues" evidence="5">
    <location>
        <begin position="470"/>
        <end position="484"/>
    </location>
</feature>
<organism evidence="6">
    <name type="scientific">Clastoptera arizonana</name>
    <name type="common">Arizona spittle bug</name>
    <dbReference type="NCBI Taxonomy" id="38151"/>
    <lineage>
        <taxon>Eukaryota</taxon>
        <taxon>Metazoa</taxon>
        <taxon>Ecdysozoa</taxon>
        <taxon>Arthropoda</taxon>
        <taxon>Hexapoda</taxon>
        <taxon>Insecta</taxon>
        <taxon>Pterygota</taxon>
        <taxon>Neoptera</taxon>
        <taxon>Paraneoptera</taxon>
        <taxon>Hemiptera</taxon>
        <taxon>Auchenorrhyncha</taxon>
        <taxon>Cercopoidea</taxon>
        <taxon>Clastopteridae</taxon>
        <taxon>Clastoptera</taxon>
    </lineage>
</organism>
<evidence type="ECO:0000256" key="1">
    <source>
        <dbReference type="ARBA" id="ARBA00022574"/>
    </source>
</evidence>
<dbReference type="PRINTS" id="PR00320">
    <property type="entry name" value="GPROTEINBRPT"/>
</dbReference>
<dbReference type="InterPro" id="IPR036322">
    <property type="entry name" value="WD40_repeat_dom_sf"/>
</dbReference>
<feature type="region of interest" description="Disordered" evidence="5">
    <location>
        <begin position="548"/>
        <end position="573"/>
    </location>
</feature>
<dbReference type="PANTHER" id="PTHR16017:SF0">
    <property type="entry name" value="WD REPEAT-CONTAINING PROTEIN 70"/>
    <property type="match status" value="1"/>
</dbReference>
<evidence type="ECO:0000256" key="2">
    <source>
        <dbReference type="ARBA" id="ARBA00022737"/>
    </source>
</evidence>
<dbReference type="InterPro" id="IPR020472">
    <property type="entry name" value="WD40_PAC1"/>
</dbReference>
<protein>
    <submittedName>
        <fullName evidence="6">Uncharacterized protein</fullName>
    </submittedName>
</protein>
<dbReference type="AlphaFoldDB" id="A0A1B6DWZ1"/>
<reference evidence="6" key="1">
    <citation type="submission" date="2015-12" db="EMBL/GenBank/DDBJ databases">
        <title>De novo transcriptome assembly of four potential Pierce s Disease insect vectors from Arizona vineyards.</title>
        <authorList>
            <person name="Tassone E.E."/>
        </authorList>
    </citation>
    <scope>NUCLEOTIDE SEQUENCE</scope>
</reference>
<dbReference type="PANTHER" id="PTHR16017">
    <property type="entry name" value="GASTRULATION DEFECTIVE PROTEIN 1-RELATED"/>
    <property type="match status" value="1"/>
</dbReference>
<dbReference type="GO" id="GO:0035861">
    <property type="term" value="C:site of double-strand break"/>
    <property type="evidence" value="ECO:0007669"/>
    <property type="project" value="TreeGrafter"/>
</dbReference>